<protein>
    <submittedName>
        <fullName evidence="2">Uncharacterized protein</fullName>
    </submittedName>
</protein>
<dbReference type="EMBL" id="CP032698">
    <property type="protein sequence ID" value="AYG78848.1"/>
    <property type="molecule type" value="Genomic_DNA"/>
</dbReference>
<dbReference type="AlphaFoldDB" id="A0A387HDT9"/>
<proteinExistence type="predicted"/>
<sequence>MTAETERSGDESADVHEARLAIDAYMRRTSARTQQEGAAGPLADQGAEAGGGERPGQDDDRVDDRVAECVAREAWDAVQDATPPPPDPEAGPSEKTTQSPERAELHRRAVAIARGLQALGYHLDETLLPGPDMAAG</sequence>
<evidence type="ECO:0000256" key="1">
    <source>
        <dbReference type="SAM" id="MobiDB-lite"/>
    </source>
</evidence>
<dbReference type="KEGG" id="shun:DWB77_00957"/>
<dbReference type="Proteomes" id="UP000271554">
    <property type="component" value="Chromosome"/>
</dbReference>
<accession>A0A387HDT9</accession>
<feature type="compositionally biased region" description="Basic and acidic residues" evidence="1">
    <location>
        <begin position="55"/>
        <end position="75"/>
    </location>
</feature>
<feature type="region of interest" description="Disordered" evidence="1">
    <location>
        <begin position="26"/>
        <end position="106"/>
    </location>
</feature>
<evidence type="ECO:0000313" key="3">
    <source>
        <dbReference type="Proteomes" id="UP000271554"/>
    </source>
</evidence>
<organism evidence="2 3">
    <name type="scientific">Streptomyces hundungensis</name>
    <dbReference type="NCBI Taxonomy" id="1077946"/>
    <lineage>
        <taxon>Bacteria</taxon>
        <taxon>Bacillati</taxon>
        <taxon>Actinomycetota</taxon>
        <taxon>Actinomycetes</taxon>
        <taxon>Kitasatosporales</taxon>
        <taxon>Streptomycetaceae</taxon>
        <taxon>Streptomyces</taxon>
    </lineage>
</organism>
<name>A0A387HDT9_9ACTN</name>
<keyword evidence="3" id="KW-1185">Reference proteome</keyword>
<evidence type="ECO:0000313" key="2">
    <source>
        <dbReference type="EMBL" id="AYG78848.1"/>
    </source>
</evidence>
<gene>
    <name evidence="2" type="ORF">DWB77_00957</name>
</gene>
<dbReference type="RefSeq" id="WP_162952430.1">
    <property type="nucleotide sequence ID" value="NZ_CP032698.1"/>
</dbReference>
<reference evidence="2 3" key="1">
    <citation type="submission" date="2018-10" db="EMBL/GenBank/DDBJ databases">
        <title>Relationship between Morphology and Antimicrobial Activity in Streptomyces.</title>
        <authorList>
            <person name="Kang H.J."/>
            <person name="Kim S.B."/>
        </authorList>
    </citation>
    <scope>NUCLEOTIDE SEQUENCE [LARGE SCALE GENOMIC DNA]</scope>
    <source>
        <strain evidence="2 3">BH38</strain>
    </source>
</reference>